<evidence type="ECO:0000313" key="1">
    <source>
        <dbReference type="EMBL" id="KAA1113255.1"/>
    </source>
</evidence>
<name>A0A5B0QJL1_PUCGR</name>
<dbReference type="EMBL" id="VSWC01000015">
    <property type="protein sequence ID" value="KAA1113255.1"/>
    <property type="molecule type" value="Genomic_DNA"/>
</dbReference>
<comment type="caution">
    <text evidence="1">The sequence shown here is derived from an EMBL/GenBank/DDBJ whole genome shotgun (WGS) entry which is preliminary data.</text>
</comment>
<gene>
    <name evidence="1" type="ORF">PGT21_026524</name>
</gene>
<dbReference type="Proteomes" id="UP000324748">
    <property type="component" value="Unassembled WGS sequence"/>
</dbReference>
<evidence type="ECO:0000313" key="2">
    <source>
        <dbReference type="Proteomes" id="UP000324748"/>
    </source>
</evidence>
<protein>
    <submittedName>
        <fullName evidence="1">Uncharacterized protein</fullName>
    </submittedName>
</protein>
<reference evidence="1 2" key="1">
    <citation type="submission" date="2019-05" db="EMBL/GenBank/DDBJ databases">
        <title>Emergence of the Ug99 lineage of the wheat stem rust pathogen through somatic hybridization.</title>
        <authorList>
            <person name="Li F."/>
            <person name="Upadhyaya N.M."/>
            <person name="Sperschneider J."/>
            <person name="Matny O."/>
            <person name="Nguyen-Phuc H."/>
            <person name="Mago R."/>
            <person name="Raley C."/>
            <person name="Miller M.E."/>
            <person name="Silverstein K.A.T."/>
            <person name="Henningsen E."/>
            <person name="Hirsch C.D."/>
            <person name="Visser B."/>
            <person name="Pretorius Z.A."/>
            <person name="Steffenson B.J."/>
            <person name="Schwessinger B."/>
            <person name="Dodds P.N."/>
            <person name="Figueroa M."/>
        </authorList>
    </citation>
    <scope>NUCLEOTIDE SEQUENCE [LARGE SCALE GENOMIC DNA]</scope>
    <source>
        <strain evidence="1">21-0</strain>
    </source>
</reference>
<dbReference type="AlphaFoldDB" id="A0A5B0QJL1"/>
<keyword evidence="2" id="KW-1185">Reference proteome</keyword>
<accession>A0A5B0QJL1</accession>
<organism evidence="1 2">
    <name type="scientific">Puccinia graminis f. sp. tritici</name>
    <dbReference type="NCBI Taxonomy" id="56615"/>
    <lineage>
        <taxon>Eukaryota</taxon>
        <taxon>Fungi</taxon>
        <taxon>Dikarya</taxon>
        <taxon>Basidiomycota</taxon>
        <taxon>Pucciniomycotina</taxon>
        <taxon>Pucciniomycetes</taxon>
        <taxon>Pucciniales</taxon>
        <taxon>Pucciniaceae</taxon>
        <taxon>Puccinia</taxon>
    </lineage>
</organism>
<proteinExistence type="predicted"/>
<sequence length="142" mass="15876">MSSQAKPGEAYKRRKRKLSEDHNLYLRASRAIHEITILDKDASHLGARSERVSASANGQSLFASESELFGGVLLRTMVSGGLGWRAAWLRPYEEGNLVRLGSPGFSHAAPQSPIQIFQNDDVAYTRERRNQRIMSPRAHSEL</sequence>